<dbReference type="Pfam" id="PF02771">
    <property type="entry name" value="Acyl-CoA_dh_N"/>
    <property type="match status" value="1"/>
</dbReference>
<dbReference type="InterPro" id="IPR009075">
    <property type="entry name" value="AcylCo_DH/oxidase_C"/>
</dbReference>
<evidence type="ECO:0000256" key="5">
    <source>
        <dbReference type="ARBA" id="ARBA00023002"/>
    </source>
</evidence>
<gene>
    <name evidence="10" type="ORF">ORI27_29625</name>
</gene>
<dbReference type="Pfam" id="PF02770">
    <property type="entry name" value="Acyl-CoA_dh_M"/>
    <property type="match status" value="1"/>
</dbReference>
<keyword evidence="5 6" id="KW-0560">Oxidoreductase</keyword>
<dbReference type="RefSeq" id="WP_266000728.1">
    <property type="nucleotide sequence ID" value="NZ_JAPJDN010000049.1"/>
</dbReference>
<dbReference type="InterPro" id="IPR009100">
    <property type="entry name" value="AcylCoA_DH/oxidase_NM_dom_sf"/>
</dbReference>
<evidence type="ECO:0000259" key="9">
    <source>
        <dbReference type="Pfam" id="PF02771"/>
    </source>
</evidence>
<dbReference type="Gene3D" id="1.10.540.10">
    <property type="entry name" value="Acyl-CoA dehydrogenase/oxidase, N-terminal domain"/>
    <property type="match status" value="1"/>
</dbReference>
<evidence type="ECO:0000256" key="3">
    <source>
        <dbReference type="ARBA" id="ARBA00022630"/>
    </source>
</evidence>
<evidence type="ECO:0000259" key="8">
    <source>
        <dbReference type="Pfam" id="PF02770"/>
    </source>
</evidence>
<dbReference type="Gene3D" id="2.40.110.10">
    <property type="entry name" value="Butyryl-CoA Dehydrogenase, subunit A, domain 2"/>
    <property type="match status" value="1"/>
</dbReference>
<dbReference type="SUPFAM" id="SSF47203">
    <property type="entry name" value="Acyl-CoA dehydrogenase C-terminal domain-like"/>
    <property type="match status" value="1"/>
</dbReference>
<evidence type="ECO:0000256" key="1">
    <source>
        <dbReference type="ARBA" id="ARBA00001974"/>
    </source>
</evidence>
<name>A0ABT3SMX2_9MYCO</name>
<protein>
    <submittedName>
        <fullName evidence="10">Acyl-CoA dehydrogenase family protein</fullName>
    </submittedName>
</protein>
<reference evidence="10 11" key="1">
    <citation type="submission" date="2022-11" db="EMBL/GenBank/DDBJ databases">
        <title>Mycobacterium sp. nov.</title>
        <authorList>
            <person name="Papic B."/>
            <person name="Spicic S."/>
            <person name="Duvnjak S."/>
        </authorList>
    </citation>
    <scope>NUCLEOTIDE SEQUENCE [LARGE SCALE GENOMIC DNA]</scope>
    <source>
        <strain evidence="10 11">CVI_P4</strain>
    </source>
</reference>
<evidence type="ECO:0000259" key="7">
    <source>
        <dbReference type="Pfam" id="PF00441"/>
    </source>
</evidence>
<evidence type="ECO:0000256" key="2">
    <source>
        <dbReference type="ARBA" id="ARBA00009347"/>
    </source>
</evidence>
<dbReference type="InterPro" id="IPR037069">
    <property type="entry name" value="AcylCoA_DH/ox_N_sf"/>
</dbReference>
<keyword evidence="11" id="KW-1185">Reference proteome</keyword>
<dbReference type="InterPro" id="IPR052161">
    <property type="entry name" value="Mycobact_Acyl-CoA_DH"/>
</dbReference>
<feature type="domain" description="Acyl-CoA dehydrogenase/oxidase C-terminal" evidence="7">
    <location>
        <begin position="218"/>
        <end position="362"/>
    </location>
</feature>
<feature type="domain" description="Acyl-CoA dehydrogenase/oxidase N-terminal" evidence="9">
    <location>
        <begin position="9"/>
        <end position="87"/>
    </location>
</feature>
<dbReference type="Proteomes" id="UP001300745">
    <property type="component" value="Unassembled WGS sequence"/>
</dbReference>
<feature type="domain" description="Acyl-CoA oxidase/dehydrogenase middle" evidence="8">
    <location>
        <begin position="112"/>
        <end position="206"/>
    </location>
</feature>
<accession>A0ABT3SMX2</accession>
<dbReference type="PANTHER" id="PTHR43292">
    <property type="entry name" value="ACYL-COA DEHYDROGENASE"/>
    <property type="match status" value="1"/>
</dbReference>
<evidence type="ECO:0000313" key="10">
    <source>
        <dbReference type="EMBL" id="MCX2940859.1"/>
    </source>
</evidence>
<evidence type="ECO:0000256" key="4">
    <source>
        <dbReference type="ARBA" id="ARBA00022827"/>
    </source>
</evidence>
<keyword evidence="3 6" id="KW-0285">Flavoprotein</keyword>
<comment type="caution">
    <text evidence="10">The sequence shown here is derived from an EMBL/GenBank/DDBJ whole genome shotgun (WGS) entry which is preliminary data.</text>
</comment>
<dbReference type="InterPro" id="IPR013786">
    <property type="entry name" value="AcylCoA_DH/ox_N"/>
</dbReference>
<dbReference type="PANTHER" id="PTHR43292:SF3">
    <property type="entry name" value="ACYL-COA DEHYDROGENASE FADE29"/>
    <property type="match status" value="1"/>
</dbReference>
<keyword evidence="4 6" id="KW-0274">FAD</keyword>
<dbReference type="SUPFAM" id="SSF56645">
    <property type="entry name" value="Acyl-CoA dehydrogenase NM domain-like"/>
    <property type="match status" value="1"/>
</dbReference>
<comment type="cofactor">
    <cofactor evidence="1 6">
        <name>FAD</name>
        <dbReference type="ChEBI" id="CHEBI:57692"/>
    </cofactor>
</comment>
<dbReference type="InterPro" id="IPR046373">
    <property type="entry name" value="Acyl-CoA_Oxase/DH_mid-dom_sf"/>
</dbReference>
<dbReference type="InterPro" id="IPR036250">
    <property type="entry name" value="AcylCo_DH-like_C"/>
</dbReference>
<organism evidence="10 11">
    <name type="scientific">Mycobacterium pinniadriaticum</name>
    <dbReference type="NCBI Taxonomy" id="2994102"/>
    <lineage>
        <taxon>Bacteria</taxon>
        <taxon>Bacillati</taxon>
        <taxon>Actinomycetota</taxon>
        <taxon>Actinomycetes</taxon>
        <taxon>Mycobacteriales</taxon>
        <taxon>Mycobacteriaceae</taxon>
        <taxon>Mycobacterium</taxon>
    </lineage>
</organism>
<proteinExistence type="inferred from homology"/>
<sequence length="368" mass="41684">MREWLVATADSLDEFRHHHAEPVEDRWARDARFMRVLYDAGWIRYGWPVEYGGLGGPSVLRNVLYDELESAGYRVPEFVIQIELQGEAFMKFAPAFAEARLPAALRGDEMWAQGFSEPEAGSDLASLRCKAVLEGDEWVITGQKTWTSYGVSAQWMGVLTRTGSAESRHRGITMILVDLRSPGIEVRPLRLANGTDECADVFFDHVRVPVNNVIGEVNRGWDVAMYLLQFERANYGWLRQAHLARRLRELVSEIDDPDRATATVLGDCWLANLALRLRSGETVRRLFAGERIGPEASIDKILIAQAEQPLNDAFRDLLPGHFLFDPDEKFEVWRSEWYYSRAASIYGGAGEVQRGIIADRLLKLPEEA</sequence>
<dbReference type="InterPro" id="IPR006091">
    <property type="entry name" value="Acyl-CoA_Oxase/DH_mid-dom"/>
</dbReference>
<evidence type="ECO:0000313" key="11">
    <source>
        <dbReference type="Proteomes" id="UP001300745"/>
    </source>
</evidence>
<dbReference type="Pfam" id="PF00441">
    <property type="entry name" value="Acyl-CoA_dh_1"/>
    <property type="match status" value="1"/>
</dbReference>
<evidence type="ECO:0000256" key="6">
    <source>
        <dbReference type="RuleBase" id="RU362125"/>
    </source>
</evidence>
<comment type="similarity">
    <text evidence="2 6">Belongs to the acyl-CoA dehydrogenase family.</text>
</comment>
<dbReference type="EMBL" id="JAPJDO010000049">
    <property type="protein sequence ID" value="MCX2940859.1"/>
    <property type="molecule type" value="Genomic_DNA"/>
</dbReference>
<dbReference type="Gene3D" id="1.20.140.10">
    <property type="entry name" value="Butyryl-CoA Dehydrogenase, subunit A, domain 3"/>
    <property type="match status" value="1"/>
</dbReference>